<gene>
    <name evidence="2" type="ORF">PV06_05800</name>
</gene>
<dbReference type="AlphaFoldDB" id="A0A0D2AQK3"/>
<sequence length="147" mass="15164">MYPIFFLASCLVLSLLGHLASASPVVRKSLNPKYVQKRSPVTASAFAATDAEWPTNVLFTGASQTYGLWVPMDGAWYDLGGITCLGLPAYAEGPCNGVTINAVGVVAGDGPCSFLGNDGYSATLPGNAGDGWFAVAPPQNIMSAKCG</sequence>
<dbReference type="Proteomes" id="UP000053342">
    <property type="component" value="Unassembled WGS sequence"/>
</dbReference>
<evidence type="ECO:0000313" key="2">
    <source>
        <dbReference type="EMBL" id="KIW42236.1"/>
    </source>
</evidence>
<protein>
    <submittedName>
        <fullName evidence="2">Uncharacterized protein</fullName>
    </submittedName>
</protein>
<keyword evidence="1" id="KW-0732">Signal</keyword>
<evidence type="ECO:0000313" key="3">
    <source>
        <dbReference type="Proteomes" id="UP000053342"/>
    </source>
</evidence>
<dbReference type="HOGENOM" id="CLU_1767853_0_0_1"/>
<dbReference type="OrthoDB" id="4137093at2759"/>
<reference evidence="2 3" key="1">
    <citation type="submission" date="2015-01" db="EMBL/GenBank/DDBJ databases">
        <title>The Genome Sequence of Exophiala oligosperma CBS72588.</title>
        <authorList>
            <consortium name="The Broad Institute Genomics Platform"/>
            <person name="Cuomo C."/>
            <person name="de Hoog S."/>
            <person name="Gorbushina A."/>
            <person name="Stielow B."/>
            <person name="Teixiera M."/>
            <person name="Abouelleil A."/>
            <person name="Chapman S.B."/>
            <person name="Priest M."/>
            <person name="Young S.K."/>
            <person name="Wortman J."/>
            <person name="Nusbaum C."/>
            <person name="Birren B."/>
        </authorList>
    </citation>
    <scope>NUCLEOTIDE SEQUENCE [LARGE SCALE GENOMIC DNA]</scope>
    <source>
        <strain evidence="2 3">CBS 72588</strain>
    </source>
</reference>
<evidence type="ECO:0000256" key="1">
    <source>
        <dbReference type="SAM" id="SignalP"/>
    </source>
</evidence>
<dbReference type="VEuPathDB" id="FungiDB:PV06_05800"/>
<dbReference type="EMBL" id="KN847336">
    <property type="protein sequence ID" value="KIW42236.1"/>
    <property type="molecule type" value="Genomic_DNA"/>
</dbReference>
<keyword evidence="3" id="KW-1185">Reference proteome</keyword>
<organism evidence="2 3">
    <name type="scientific">Exophiala oligosperma</name>
    <dbReference type="NCBI Taxonomy" id="215243"/>
    <lineage>
        <taxon>Eukaryota</taxon>
        <taxon>Fungi</taxon>
        <taxon>Dikarya</taxon>
        <taxon>Ascomycota</taxon>
        <taxon>Pezizomycotina</taxon>
        <taxon>Eurotiomycetes</taxon>
        <taxon>Chaetothyriomycetidae</taxon>
        <taxon>Chaetothyriales</taxon>
        <taxon>Herpotrichiellaceae</taxon>
        <taxon>Exophiala</taxon>
    </lineage>
</organism>
<dbReference type="RefSeq" id="XP_016262452.1">
    <property type="nucleotide sequence ID" value="XM_016406848.1"/>
</dbReference>
<name>A0A0D2AQK3_9EURO</name>
<dbReference type="GeneID" id="27357874"/>
<proteinExistence type="predicted"/>
<feature type="chain" id="PRO_5002253822" evidence="1">
    <location>
        <begin position="23"/>
        <end position="147"/>
    </location>
</feature>
<accession>A0A0D2AQK3</accession>
<feature type="signal peptide" evidence="1">
    <location>
        <begin position="1"/>
        <end position="22"/>
    </location>
</feature>